<accession>A0A1I6I882</accession>
<dbReference type="RefSeq" id="WP_092559157.1">
    <property type="nucleotide sequence ID" value="NZ_FOYZ01000002.1"/>
</dbReference>
<reference evidence="1 2" key="1">
    <citation type="submission" date="2016-10" db="EMBL/GenBank/DDBJ databases">
        <authorList>
            <person name="de Groot N.N."/>
        </authorList>
    </citation>
    <scope>NUCLEOTIDE SEQUENCE [LARGE SCALE GENOMIC DNA]</scope>
    <source>
        <strain evidence="1 2">743A</strain>
    </source>
</reference>
<evidence type="ECO:0000313" key="2">
    <source>
        <dbReference type="Proteomes" id="UP000199659"/>
    </source>
</evidence>
<dbReference type="Proteomes" id="UP000199659">
    <property type="component" value="Unassembled WGS sequence"/>
</dbReference>
<dbReference type="EMBL" id="FOYZ01000002">
    <property type="protein sequence ID" value="SFR62923.1"/>
    <property type="molecule type" value="Genomic_DNA"/>
</dbReference>
<gene>
    <name evidence="1" type="ORF">SAMN05661086_00537</name>
</gene>
<organism evidence="1 2">
    <name type="scientific">Anaeromicropila populeti</name>
    <dbReference type="NCBI Taxonomy" id="37658"/>
    <lineage>
        <taxon>Bacteria</taxon>
        <taxon>Bacillati</taxon>
        <taxon>Bacillota</taxon>
        <taxon>Clostridia</taxon>
        <taxon>Lachnospirales</taxon>
        <taxon>Lachnospiraceae</taxon>
        <taxon>Anaeromicropila</taxon>
    </lineage>
</organism>
<dbReference type="AlphaFoldDB" id="A0A1I6I882"/>
<dbReference type="STRING" id="37658.SAMN05661086_00537"/>
<evidence type="ECO:0000313" key="1">
    <source>
        <dbReference type="EMBL" id="SFR62923.1"/>
    </source>
</evidence>
<name>A0A1I6I882_9FIRM</name>
<dbReference type="OrthoDB" id="1935838at2"/>
<sequence length="202" mass="22889">MKIFDYTDSPFEKHIHESSPLLQQTSLSVSYEQDVEYMRKLLPSFVSDIQKEIDEECDKLEYEGSVMFDEYPDSSHLNMIIDSVVSRIDAENTDIAASELNSYPTQPYHHGGPPPWPPYGPGGPPPWPPYGPGGPPPPPPRPCFGPYCPIINRPCGPGRYCPPPPCPTCHPGGRPNWLRTLVGSMLLNEMTFRRNRYRSRRF</sequence>
<keyword evidence="2" id="KW-1185">Reference proteome</keyword>
<protein>
    <submittedName>
        <fullName evidence="1">Uncharacterized protein</fullName>
    </submittedName>
</protein>
<proteinExistence type="predicted"/>